<accession>A0A453QHG1</accession>
<dbReference type="CDD" id="cd21618">
    <property type="entry name" value="RRM_AtNSRA_like"/>
    <property type="match status" value="1"/>
</dbReference>
<reference evidence="5" key="3">
    <citation type="journal article" date="2017" name="Nature">
        <title>Genome sequence of the progenitor of the wheat D genome Aegilops tauschii.</title>
        <authorList>
            <person name="Luo M.C."/>
            <person name="Gu Y.Q."/>
            <person name="Puiu D."/>
            <person name="Wang H."/>
            <person name="Twardziok S.O."/>
            <person name="Deal K.R."/>
            <person name="Huo N."/>
            <person name="Zhu T."/>
            <person name="Wang L."/>
            <person name="Wang Y."/>
            <person name="McGuire P.E."/>
            <person name="Liu S."/>
            <person name="Long H."/>
            <person name="Ramasamy R.K."/>
            <person name="Rodriguez J.C."/>
            <person name="Van S.L."/>
            <person name="Yuan L."/>
            <person name="Wang Z."/>
            <person name="Xia Z."/>
            <person name="Xiao L."/>
            <person name="Anderson O.D."/>
            <person name="Ouyang S."/>
            <person name="Liang Y."/>
            <person name="Zimin A.V."/>
            <person name="Pertea G."/>
            <person name="Qi P."/>
            <person name="Bennetzen J.L."/>
            <person name="Dai X."/>
            <person name="Dawson M.W."/>
            <person name="Muller H.G."/>
            <person name="Kugler K."/>
            <person name="Rivarola-Duarte L."/>
            <person name="Spannagl M."/>
            <person name="Mayer K.F.X."/>
            <person name="Lu F.H."/>
            <person name="Bevan M.W."/>
            <person name="Leroy P."/>
            <person name="Li P."/>
            <person name="You F.M."/>
            <person name="Sun Q."/>
            <person name="Liu Z."/>
            <person name="Lyons E."/>
            <person name="Wicker T."/>
            <person name="Salzberg S.L."/>
            <person name="Devos K.M."/>
            <person name="Dvorak J."/>
        </authorList>
    </citation>
    <scope>NUCLEOTIDE SEQUENCE [LARGE SCALE GENOMIC DNA]</scope>
    <source>
        <strain evidence="5">cv. AL8/78</strain>
    </source>
</reference>
<organism evidence="5 6">
    <name type="scientific">Aegilops tauschii subsp. strangulata</name>
    <name type="common">Goatgrass</name>
    <dbReference type="NCBI Taxonomy" id="200361"/>
    <lineage>
        <taxon>Eukaryota</taxon>
        <taxon>Viridiplantae</taxon>
        <taxon>Streptophyta</taxon>
        <taxon>Embryophyta</taxon>
        <taxon>Tracheophyta</taxon>
        <taxon>Spermatophyta</taxon>
        <taxon>Magnoliopsida</taxon>
        <taxon>Liliopsida</taxon>
        <taxon>Poales</taxon>
        <taxon>Poaceae</taxon>
        <taxon>BOP clade</taxon>
        <taxon>Pooideae</taxon>
        <taxon>Triticodae</taxon>
        <taxon>Triticeae</taxon>
        <taxon>Triticinae</taxon>
        <taxon>Aegilops</taxon>
    </lineage>
</organism>
<dbReference type="InterPro" id="IPR035979">
    <property type="entry name" value="RBD_domain_sf"/>
</dbReference>
<dbReference type="PANTHER" id="PTHR10501">
    <property type="entry name" value="U1 SMALL NUCLEAR RIBONUCLEOPROTEIN A/U2 SMALL NUCLEAR RIBONUCLEOPROTEIN B"/>
    <property type="match status" value="1"/>
</dbReference>
<dbReference type="Gene3D" id="3.30.70.330">
    <property type="match status" value="1"/>
</dbReference>
<dbReference type="PROSITE" id="PS50102">
    <property type="entry name" value="RRM"/>
    <property type="match status" value="1"/>
</dbReference>
<dbReference type="AlphaFoldDB" id="A0A453QHG1"/>
<feature type="region of interest" description="Disordered" evidence="3">
    <location>
        <begin position="252"/>
        <end position="274"/>
    </location>
</feature>
<feature type="compositionally biased region" description="Low complexity" evidence="3">
    <location>
        <begin position="19"/>
        <end position="33"/>
    </location>
</feature>
<evidence type="ECO:0000313" key="5">
    <source>
        <dbReference type="EnsemblPlants" id="AET7Gv20126500.4"/>
    </source>
</evidence>
<dbReference type="SUPFAM" id="SSF54928">
    <property type="entry name" value="RNA-binding domain, RBD"/>
    <property type="match status" value="1"/>
</dbReference>
<evidence type="ECO:0000256" key="1">
    <source>
        <dbReference type="ARBA" id="ARBA00022884"/>
    </source>
</evidence>
<reference evidence="5" key="5">
    <citation type="journal article" date="2021" name="G3 (Bethesda)">
        <title>Aegilops tauschii genome assembly Aet v5.0 features greater sequence contiguity and improved annotation.</title>
        <authorList>
            <person name="Wang L."/>
            <person name="Zhu T."/>
            <person name="Rodriguez J.C."/>
            <person name="Deal K.R."/>
            <person name="Dubcovsky J."/>
            <person name="McGuire P.E."/>
            <person name="Lux T."/>
            <person name="Spannagl M."/>
            <person name="Mayer K.F.X."/>
            <person name="Baldrich P."/>
            <person name="Meyers B.C."/>
            <person name="Huo N."/>
            <person name="Gu Y.Q."/>
            <person name="Zhou H."/>
            <person name="Devos K.M."/>
            <person name="Bennetzen J.L."/>
            <person name="Unver T."/>
            <person name="Budak H."/>
            <person name="Gulick P.J."/>
            <person name="Galiba G."/>
            <person name="Kalapos B."/>
            <person name="Nelson D.R."/>
            <person name="Li P."/>
            <person name="You F.M."/>
            <person name="Luo M.C."/>
            <person name="Dvorak J."/>
        </authorList>
    </citation>
    <scope>NUCLEOTIDE SEQUENCE [LARGE SCALE GENOMIC DNA]</scope>
    <source>
        <strain evidence="5">cv. AL8/78</strain>
    </source>
</reference>
<evidence type="ECO:0000259" key="4">
    <source>
        <dbReference type="PROSITE" id="PS50102"/>
    </source>
</evidence>
<reference evidence="6" key="2">
    <citation type="journal article" date="2017" name="Nat. Plants">
        <title>The Aegilops tauschii genome reveals multiple impacts of transposons.</title>
        <authorList>
            <person name="Zhao G."/>
            <person name="Zou C."/>
            <person name="Li K."/>
            <person name="Wang K."/>
            <person name="Li T."/>
            <person name="Gao L."/>
            <person name="Zhang X."/>
            <person name="Wang H."/>
            <person name="Yang Z."/>
            <person name="Liu X."/>
            <person name="Jiang W."/>
            <person name="Mao L."/>
            <person name="Kong X."/>
            <person name="Jiao Y."/>
            <person name="Jia J."/>
        </authorList>
    </citation>
    <scope>NUCLEOTIDE SEQUENCE [LARGE SCALE GENOMIC DNA]</scope>
    <source>
        <strain evidence="6">cv. AL8/78</strain>
    </source>
</reference>
<dbReference type="SMART" id="SM00360">
    <property type="entry name" value="RRM"/>
    <property type="match status" value="1"/>
</dbReference>
<reference evidence="5" key="4">
    <citation type="submission" date="2019-03" db="UniProtKB">
        <authorList>
            <consortium name="EnsemblPlants"/>
        </authorList>
    </citation>
    <scope>IDENTIFICATION</scope>
</reference>
<sequence length="274" mass="29170">QNLRPAGAAAMADAYWRYADLQRQQQQQQQQQQHMPPPSAGAPQSSLAAARQQPLKRPRPGDYSADGPGAPEMAGYYPRDEERPGYAVVRDTQALNASYERFLRTGQIQSYGAGPAGGSIRPTAGASAGGYQADDRPGMAAGGMNGRNVGFGGGMPEPPLPPDASNTLFIEGIPPDCERREVSHIFRPFVGFQEVRLVNKEPRHPGGDPIVLCFVDFTNAAQAAIAMEALQGYKFDEHDRSSPQLRLQFARFKGPRGQAGGPGGGGGGGGGIRR</sequence>
<evidence type="ECO:0000256" key="2">
    <source>
        <dbReference type="PROSITE-ProRule" id="PRU00176"/>
    </source>
</evidence>
<feature type="region of interest" description="Disordered" evidence="3">
    <location>
        <begin position="19"/>
        <end position="79"/>
    </location>
</feature>
<dbReference type="Proteomes" id="UP000015105">
    <property type="component" value="Chromosome 7D"/>
</dbReference>
<proteinExistence type="predicted"/>
<protein>
    <recommendedName>
        <fullName evidence="4">RRM domain-containing protein</fullName>
    </recommendedName>
</protein>
<dbReference type="STRING" id="200361.A0A453QHG1"/>
<dbReference type="GO" id="GO:0003723">
    <property type="term" value="F:RNA binding"/>
    <property type="evidence" value="ECO:0007669"/>
    <property type="project" value="UniProtKB-UniRule"/>
</dbReference>
<feature type="compositionally biased region" description="Gly residues" evidence="3">
    <location>
        <begin position="257"/>
        <end position="274"/>
    </location>
</feature>
<keyword evidence="1 2" id="KW-0694">RNA-binding</keyword>
<evidence type="ECO:0000256" key="3">
    <source>
        <dbReference type="SAM" id="MobiDB-lite"/>
    </source>
</evidence>
<feature type="domain" description="RRM" evidence="4">
    <location>
        <begin position="166"/>
        <end position="252"/>
    </location>
</feature>
<name>A0A453QHG1_AEGTS</name>
<dbReference type="EnsemblPlants" id="AET7Gv20126500.4">
    <property type="protein sequence ID" value="AET7Gv20126500.4"/>
    <property type="gene ID" value="AET7Gv20126500"/>
</dbReference>
<dbReference type="InterPro" id="IPR000504">
    <property type="entry name" value="RRM_dom"/>
</dbReference>
<feature type="region of interest" description="Disordered" evidence="3">
    <location>
        <begin position="111"/>
        <end position="131"/>
    </location>
</feature>
<dbReference type="InterPro" id="IPR012677">
    <property type="entry name" value="Nucleotide-bd_a/b_plait_sf"/>
</dbReference>
<dbReference type="Gramene" id="AET7Gv20126500.4">
    <property type="protein sequence ID" value="AET7Gv20126500.4"/>
    <property type="gene ID" value="AET7Gv20126500"/>
</dbReference>
<dbReference type="Pfam" id="PF00076">
    <property type="entry name" value="RRM_1"/>
    <property type="match status" value="1"/>
</dbReference>
<reference evidence="6" key="1">
    <citation type="journal article" date="2014" name="Science">
        <title>Ancient hybridizations among the ancestral genomes of bread wheat.</title>
        <authorList>
            <consortium name="International Wheat Genome Sequencing Consortium,"/>
            <person name="Marcussen T."/>
            <person name="Sandve S.R."/>
            <person name="Heier L."/>
            <person name="Spannagl M."/>
            <person name="Pfeifer M."/>
            <person name="Jakobsen K.S."/>
            <person name="Wulff B.B."/>
            <person name="Steuernagel B."/>
            <person name="Mayer K.F."/>
            <person name="Olsen O.A."/>
        </authorList>
    </citation>
    <scope>NUCLEOTIDE SEQUENCE [LARGE SCALE GENOMIC DNA]</scope>
    <source>
        <strain evidence="6">cv. AL8/78</strain>
    </source>
</reference>
<evidence type="ECO:0000313" key="6">
    <source>
        <dbReference type="Proteomes" id="UP000015105"/>
    </source>
</evidence>
<keyword evidence="6" id="KW-1185">Reference proteome</keyword>